<sequence length="992" mass="106865">MPAILVASKMKSGLPKPVHGTALPIPARVATQQNGPLKPVQPSLIPLKSPIYRQQSQGSATLQRKYQTTKETSEDPQLHTFSKALKAVKSQVLHVAGQNEKLSQLACNYSAHAHIDTLMEVLLQCSISSGQPHCSLEVLFTANGWSGSPGSVGRNTNSPLQNSQGVSVLKPALAPIYTDWANHYLAKSGHKRLIKDLQQDVADGVLLAEIIQVVANEKIADINGFPESRSQMIENIDACLGFLAAKGVNIKGLCAEEIRNGNLKAILGLFFTLSRFRQQQQQTLKQASGNVQLLQNNQAQRCASPALPPHTPPCSSPCPSPIHQHYTSSSCAQKPQTDLQSRLPSPSMRSGGESKPRTSNANRRSQSFNQCDRLKASISASAHEREKTTPSPIMVDHGPVSSSIPPPSCTSTTTTTSKPWRSKSLSAKHTATSSMVTVKQPPPDSLEVPPKVIAQKTMLEKLKLFNSKTGSRMSKVISTEDVSAVEPEESQICPIHPEAHPENQRSVTPSSSGSSSPKLALKGIAQLTLGRALAPKTTSAKATEKVKEKSKPKEKDKLKQPPVTEPEHLKGDTKSNGHVAPETKKSVPKGTKAKKDNAKSAMSGIPKPSQGGKASAANKTVASASNGAEAEKLRSGKIGGLSVHKGQKDNRNYSSTSSLAFSEGKSCQDLTQTHSTASNTVSVQLPQLQQQYNHPNTATVAPFMYSRSQTEIDKTGLMAGLEERRERTGLCSKSIHTSLENLTGGTRDGSYEDTSDNCASLKRKDRFLGVDSSGGPPASSKWLAEHTQAKVLNEGEVNTFSCVYQLHLSQHSCVWDGIARVNEEILLTMLDMFEKHESEDSETKRLRTVKNIADLRQNLEETMSSLRGTTHFSHSTFETTFDSTVTTEINGRALLALSSRPASALPWRLGSSSPRLQAGDAPSSGNAFVQHGSGCGRHTHRHQSCMHNGVLCGLELSEKVEELEGVTMETVGYMSDGDVLGKSMKMDTVTSG</sequence>
<organism evidence="3 4">
    <name type="scientific">Labeo rohita</name>
    <name type="common">Indian major carp</name>
    <name type="synonym">Cyprinus rohita</name>
    <dbReference type="NCBI Taxonomy" id="84645"/>
    <lineage>
        <taxon>Eukaryota</taxon>
        <taxon>Metazoa</taxon>
        <taxon>Chordata</taxon>
        <taxon>Craniata</taxon>
        <taxon>Vertebrata</taxon>
        <taxon>Euteleostomi</taxon>
        <taxon>Actinopterygii</taxon>
        <taxon>Neopterygii</taxon>
        <taxon>Teleostei</taxon>
        <taxon>Ostariophysi</taxon>
        <taxon>Cypriniformes</taxon>
        <taxon>Cyprinidae</taxon>
        <taxon>Labeoninae</taxon>
        <taxon>Labeonini</taxon>
        <taxon>Labeo</taxon>
    </lineage>
</organism>
<feature type="compositionally biased region" description="Polar residues" evidence="1">
    <location>
        <begin position="357"/>
        <end position="370"/>
    </location>
</feature>
<feature type="region of interest" description="Disordered" evidence="1">
    <location>
        <begin position="55"/>
        <end position="77"/>
    </location>
</feature>
<evidence type="ECO:0000256" key="1">
    <source>
        <dbReference type="SAM" id="MobiDB-lite"/>
    </source>
</evidence>
<dbReference type="Proteomes" id="UP000830375">
    <property type="component" value="Unassembled WGS sequence"/>
</dbReference>
<dbReference type="PROSITE" id="PS50021">
    <property type="entry name" value="CH"/>
    <property type="match status" value="1"/>
</dbReference>
<feature type="domain" description="Calponin-homology (CH)" evidence="2">
    <location>
        <begin position="171"/>
        <end position="278"/>
    </location>
</feature>
<comment type="caution">
    <text evidence="3">The sequence shown here is derived from an EMBL/GenBank/DDBJ whole genome shotgun (WGS) entry which is preliminary data.</text>
</comment>
<dbReference type="SUPFAM" id="SSF47576">
    <property type="entry name" value="Calponin-homology domain, CH-domain"/>
    <property type="match status" value="1"/>
</dbReference>
<feature type="compositionally biased region" description="Polar residues" evidence="1">
    <location>
        <begin position="55"/>
        <end position="70"/>
    </location>
</feature>
<feature type="region of interest" description="Disordered" evidence="1">
    <location>
        <begin position="532"/>
        <end position="633"/>
    </location>
</feature>
<dbReference type="Gene3D" id="1.10.418.10">
    <property type="entry name" value="Calponin-like domain"/>
    <property type="match status" value="1"/>
</dbReference>
<dbReference type="EMBL" id="JACTAM010000025">
    <property type="protein sequence ID" value="KAI2648442.1"/>
    <property type="molecule type" value="Genomic_DNA"/>
</dbReference>
<feature type="compositionally biased region" description="Polar residues" evidence="1">
    <location>
        <begin position="325"/>
        <end position="348"/>
    </location>
</feature>
<evidence type="ECO:0000313" key="3">
    <source>
        <dbReference type="EMBL" id="KAI2648442.1"/>
    </source>
</evidence>
<feature type="region of interest" description="Disordered" evidence="1">
    <location>
        <begin position="325"/>
        <end position="447"/>
    </location>
</feature>
<dbReference type="InterPro" id="IPR036872">
    <property type="entry name" value="CH_dom_sf"/>
</dbReference>
<protein>
    <submittedName>
        <fullName evidence="3">Neuron navigator 2</fullName>
    </submittedName>
</protein>
<proteinExistence type="predicted"/>
<evidence type="ECO:0000313" key="4">
    <source>
        <dbReference type="Proteomes" id="UP000830375"/>
    </source>
</evidence>
<gene>
    <name evidence="3" type="ORF">H4Q32_018549</name>
</gene>
<feature type="compositionally biased region" description="Basic and acidic residues" evidence="1">
    <location>
        <begin position="542"/>
        <end position="585"/>
    </location>
</feature>
<name>A0ABQ8LCJ8_LABRO</name>
<dbReference type="SMART" id="SM00033">
    <property type="entry name" value="CH"/>
    <property type="match status" value="1"/>
</dbReference>
<feature type="region of interest" description="Disordered" evidence="1">
    <location>
        <begin position="495"/>
        <end position="518"/>
    </location>
</feature>
<reference evidence="3 4" key="1">
    <citation type="submission" date="2022-01" db="EMBL/GenBank/DDBJ databases">
        <title>A high-quality chromosome-level genome assembly of rohu carp, Labeo rohita.</title>
        <authorList>
            <person name="Arick M.A. II"/>
            <person name="Hsu C.-Y."/>
            <person name="Magbanua Z."/>
            <person name="Pechanova O."/>
            <person name="Grover C."/>
            <person name="Miller E."/>
            <person name="Thrash A."/>
            <person name="Ezzel L."/>
            <person name="Alam S."/>
            <person name="Benzie J."/>
            <person name="Hamilton M."/>
            <person name="Karsi A."/>
            <person name="Lawrence M.L."/>
            <person name="Peterson D.G."/>
        </authorList>
    </citation>
    <scope>NUCLEOTIDE SEQUENCE [LARGE SCALE GENOMIC DNA]</scope>
    <source>
        <strain evidence="4">BAU-BD-2019</strain>
        <tissue evidence="3">Blood</tissue>
    </source>
</reference>
<feature type="compositionally biased region" description="Polar residues" evidence="1">
    <location>
        <begin position="617"/>
        <end position="626"/>
    </location>
</feature>
<evidence type="ECO:0000259" key="2">
    <source>
        <dbReference type="PROSITE" id="PS50021"/>
    </source>
</evidence>
<dbReference type="PANTHER" id="PTHR12784">
    <property type="entry name" value="STEERIN"/>
    <property type="match status" value="1"/>
</dbReference>
<accession>A0ABQ8LCJ8</accession>
<dbReference type="Pfam" id="PF00307">
    <property type="entry name" value="CH"/>
    <property type="match status" value="1"/>
</dbReference>
<dbReference type="InterPro" id="IPR039041">
    <property type="entry name" value="Nav/unc-53"/>
</dbReference>
<keyword evidence="4" id="KW-1185">Reference proteome</keyword>
<dbReference type="InterPro" id="IPR001715">
    <property type="entry name" value="CH_dom"/>
</dbReference>
<feature type="compositionally biased region" description="Polar residues" evidence="1">
    <location>
        <begin position="423"/>
        <end position="437"/>
    </location>
</feature>
<feature type="compositionally biased region" description="Low complexity" evidence="1">
    <location>
        <begin position="399"/>
        <end position="419"/>
    </location>
</feature>
<dbReference type="PANTHER" id="PTHR12784:SF6">
    <property type="entry name" value="NEURON NAVIGATOR 2"/>
    <property type="match status" value="1"/>
</dbReference>